<gene>
    <name evidence="7" type="primary">MCM4_2</name>
    <name evidence="7" type="ORF">F1559_005067</name>
</gene>
<evidence type="ECO:0000256" key="5">
    <source>
        <dbReference type="RuleBase" id="RU004070"/>
    </source>
</evidence>
<dbReference type="PROSITE" id="PS50051">
    <property type="entry name" value="MCM_2"/>
    <property type="match status" value="1"/>
</dbReference>
<dbReference type="GO" id="GO:0003697">
    <property type="term" value="F:single-stranded DNA binding"/>
    <property type="evidence" value="ECO:0007669"/>
    <property type="project" value="TreeGrafter"/>
</dbReference>
<evidence type="ECO:0000259" key="6">
    <source>
        <dbReference type="PROSITE" id="PS50051"/>
    </source>
</evidence>
<dbReference type="GO" id="GO:0005524">
    <property type="term" value="F:ATP binding"/>
    <property type="evidence" value="ECO:0007669"/>
    <property type="project" value="UniProtKB-KW"/>
</dbReference>
<dbReference type="InterPro" id="IPR031327">
    <property type="entry name" value="MCM"/>
</dbReference>
<sequence>MSEQSRTILHEAMEQQTISIAKAGIIATLNARTSVLAAANPVESCYNPRLSVIENIQMPPTLLSRFDLVHPVLSNDASDTLITGYMDMRRLGSAHVAYGVPKTITATPRQLESLIRLSEAHAKIRLSPVVERVDVEEALRLMKIATQQSATDPITGRIDLDLLQTGHSAAWRQRVNELARCPMEPFAGA</sequence>
<keyword evidence="8" id="KW-1185">Reference proteome</keyword>
<dbReference type="Pfam" id="PF00493">
    <property type="entry name" value="MCM"/>
    <property type="match status" value="1"/>
</dbReference>
<accession>A0A7J7IRT2</accession>
<dbReference type="PANTHER" id="PTHR11630">
    <property type="entry name" value="DNA REPLICATION LICENSING FACTOR MCM FAMILY MEMBER"/>
    <property type="match status" value="1"/>
</dbReference>
<dbReference type="SUPFAM" id="SSF52540">
    <property type="entry name" value="P-loop containing nucleoside triphosphate hydrolases"/>
    <property type="match status" value="1"/>
</dbReference>
<evidence type="ECO:0000256" key="2">
    <source>
        <dbReference type="ARBA" id="ARBA00022705"/>
    </source>
</evidence>
<protein>
    <submittedName>
        <fullName evidence="7">DNA replication licensing factor, mcm4 component</fullName>
    </submittedName>
</protein>
<dbReference type="AlphaFoldDB" id="A0A7J7IRT2"/>
<name>A0A7J7IRT2_9RHOD</name>
<dbReference type="GO" id="GO:0017116">
    <property type="term" value="F:single-stranded DNA helicase activity"/>
    <property type="evidence" value="ECO:0007669"/>
    <property type="project" value="TreeGrafter"/>
</dbReference>
<evidence type="ECO:0000313" key="7">
    <source>
        <dbReference type="EMBL" id="KAF6005071.1"/>
    </source>
</evidence>
<evidence type="ECO:0000256" key="1">
    <source>
        <dbReference type="ARBA" id="ARBA00008010"/>
    </source>
</evidence>
<reference evidence="7 8" key="1">
    <citation type="journal article" date="2020" name="J. Phycol.">
        <title>Comparative genome analysis reveals Cyanidiococcus gen. nov., a new extremophilic red algal genus sister to Cyanidioschyzon (Cyanidioschyzonaceae, Rhodophyta).</title>
        <authorList>
            <person name="Liu S.-L."/>
            <person name="Chiang Y.-R."/>
            <person name="Yoon H.S."/>
            <person name="Fu H.-Y."/>
        </authorList>
    </citation>
    <scope>NUCLEOTIDE SEQUENCE [LARGE SCALE GENOMIC DNA]</scope>
    <source>
        <strain evidence="7 8">THAL066</strain>
    </source>
</reference>
<evidence type="ECO:0000313" key="8">
    <source>
        <dbReference type="Proteomes" id="UP000530660"/>
    </source>
</evidence>
<feature type="domain" description="MCM C-terminal AAA(+) ATPase" evidence="6">
    <location>
        <begin position="1"/>
        <end position="73"/>
    </location>
</feature>
<dbReference type="Proteomes" id="UP000530660">
    <property type="component" value="Unassembled WGS sequence"/>
</dbReference>
<dbReference type="InterPro" id="IPR027417">
    <property type="entry name" value="P-loop_NTPase"/>
</dbReference>
<evidence type="ECO:0000256" key="3">
    <source>
        <dbReference type="ARBA" id="ARBA00022741"/>
    </source>
</evidence>
<keyword evidence="3 5" id="KW-0547">Nucleotide-binding</keyword>
<keyword evidence="5" id="KW-0238">DNA-binding</keyword>
<dbReference type="PANTHER" id="PTHR11630:SF66">
    <property type="entry name" value="DNA REPLICATION LICENSING FACTOR MCM4"/>
    <property type="match status" value="1"/>
</dbReference>
<comment type="caution">
    <text evidence="7">The sequence shown here is derived from an EMBL/GenBank/DDBJ whole genome shotgun (WGS) entry which is preliminary data.</text>
</comment>
<keyword evidence="4 5" id="KW-0067">ATP-binding</keyword>
<comment type="similarity">
    <text evidence="1 5">Belongs to the MCM family.</text>
</comment>
<organism evidence="7 8">
    <name type="scientific">Cyanidiococcus yangmingshanensis</name>
    <dbReference type="NCBI Taxonomy" id="2690220"/>
    <lineage>
        <taxon>Eukaryota</taxon>
        <taxon>Rhodophyta</taxon>
        <taxon>Bangiophyceae</taxon>
        <taxon>Cyanidiales</taxon>
        <taxon>Cyanidiaceae</taxon>
        <taxon>Cyanidiococcus</taxon>
    </lineage>
</organism>
<dbReference type="GO" id="GO:1902975">
    <property type="term" value="P:mitotic DNA replication initiation"/>
    <property type="evidence" value="ECO:0007669"/>
    <property type="project" value="TreeGrafter"/>
</dbReference>
<dbReference type="GO" id="GO:0042555">
    <property type="term" value="C:MCM complex"/>
    <property type="evidence" value="ECO:0007669"/>
    <property type="project" value="TreeGrafter"/>
</dbReference>
<dbReference type="InterPro" id="IPR001208">
    <property type="entry name" value="MCM_dom"/>
</dbReference>
<dbReference type="GO" id="GO:0006271">
    <property type="term" value="P:DNA strand elongation involved in DNA replication"/>
    <property type="evidence" value="ECO:0007669"/>
    <property type="project" value="TreeGrafter"/>
</dbReference>
<proteinExistence type="inferred from homology"/>
<dbReference type="GO" id="GO:0000727">
    <property type="term" value="P:double-strand break repair via break-induced replication"/>
    <property type="evidence" value="ECO:0007669"/>
    <property type="project" value="TreeGrafter"/>
</dbReference>
<evidence type="ECO:0000256" key="4">
    <source>
        <dbReference type="ARBA" id="ARBA00022840"/>
    </source>
</evidence>
<dbReference type="SMART" id="SM00350">
    <property type="entry name" value="MCM"/>
    <property type="match status" value="1"/>
</dbReference>
<dbReference type="Gene3D" id="3.40.50.300">
    <property type="entry name" value="P-loop containing nucleotide triphosphate hydrolases"/>
    <property type="match status" value="2"/>
</dbReference>
<dbReference type="EMBL" id="VWRR01000002">
    <property type="protein sequence ID" value="KAF6005071.1"/>
    <property type="molecule type" value="Genomic_DNA"/>
</dbReference>
<dbReference type="PRINTS" id="PR01657">
    <property type="entry name" value="MCMFAMILY"/>
</dbReference>
<dbReference type="GO" id="GO:0005634">
    <property type="term" value="C:nucleus"/>
    <property type="evidence" value="ECO:0007669"/>
    <property type="project" value="TreeGrafter"/>
</dbReference>
<keyword evidence="2" id="KW-0235">DNA replication</keyword>
<dbReference type="OrthoDB" id="10251574at2759"/>